<feature type="non-terminal residue" evidence="2">
    <location>
        <position position="93"/>
    </location>
</feature>
<feature type="domain" description="LysR substrate-binding" evidence="1">
    <location>
        <begin position="1"/>
        <end position="89"/>
    </location>
</feature>
<reference evidence="2 3" key="1">
    <citation type="submission" date="2024-08" db="EMBL/GenBank/DDBJ databases">
        <authorList>
            <person name="Lu H."/>
        </authorList>
    </citation>
    <scope>NUCLEOTIDE SEQUENCE [LARGE SCALE GENOMIC DNA]</scope>
    <source>
        <strain evidence="2 3">DXS20W</strain>
    </source>
</reference>
<evidence type="ECO:0000313" key="2">
    <source>
        <dbReference type="EMBL" id="MFG6464969.1"/>
    </source>
</evidence>
<dbReference type="EMBL" id="JBIGHX010000040">
    <property type="protein sequence ID" value="MFG6464969.1"/>
    <property type="molecule type" value="Genomic_DNA"/>
</dbReference>
<dbReference type="InterPro" id="IPR005119">
    <property type="entry name" value="LysR_subst-bd"/>
</dbReference>
<gene>
    <name evidence="2" type="ORF">ACG04Q_25635</name>
</gene>
<dbReference type="RefSeq" id="WP_394514715.1">
    <property type="nucleotide sequence ID" value="NZ_JBIGHX010000040.1"/>
</dbReference>
<dbReference type="Proteomes" id="UP001606302">
    <property type="component" value="Unassembled WGS sequence"/>
</dbReference>
<keyword evidence="3" id="KW-1185">Reference proteome</keyword>
<protein>
    <submittedName>
        <fullName evidence="2">LysR substrate-binding domain-containing protein</fullName>
    </submittedName>
</protein>
<accession>A0ABW7GSM9</accession>
<feature type="non-terminal residue" evidence="2">
    <location>
        <position position="1"/>
    </location>
</feature>
<dbReference type="PANTHER" id="PTHR30427">
    <property type="entry name" value="TRANSCRIPTIONAL ACTIVATOR PROTEIN LYSR"/>
    <property type="match status" value="1"/>
</dbReference>
<name>A0ABW7GSM9_9BURK</name>
<dbReference type="PANTHER" id="PTHR30427:SF1">
    <property type="entry name" value="TRANSCRIPTIONAL ACTIVATOR PROTEIN LYSR"/>
    <property type="match status" value="1"/>
</dbReference>
<evidence type="ECO:0000313" key="3">
    <source>
        <dbReference type="Proteomes" id="UP001606302"/>
    </source>
</evidence>
<dbReference type="Pfam" id="PF03466">
    <property type="entry name" value="LysR_substrate"/>
    <property type="match status" value="1"/>
</dbReference>
<sequence>PLDLADIRTEIVGLHSDDPLASLLHHAGEALGQTLASHITVQTYQLARALVEAGVGMTLVDPFTAASADTTKVRVRALAPQVSVHLYLLSAAS</sequence>
<organism evidence="2 3">
    <name type="scientific">Pelomonas lactea</name>
    <dbReference type="NCBI Taxonomy" id="3299030"/>
    <lineage>
        <taxon>Bacteria</taxon>
        <taxon>Pseudomonadati</taxon>
        <taxon>Pseudomonadota</taxon>
        <taxon>Betaproteobacteria</taxon>
        <taxon>Burkholderiales</taxon>
        <taxon>Sphaerotilaceae</taxon>
        <taxon>Roseateles</taxon>
    </lineage>
</organism>
<proteinExistence type="predicted"/>
<comment type="caution">
    <text evidence="2">The sequence shown here is derived from an EMBL/GenBank/DDBJ whole genome shotgun (WGS) entry which is preliminary data.</text>
</comment>
<evidence type="ECO:0000259" key="1">
    <source>
        <dbReference type="Pfam" id="PF03466"/>
    </source>
</evidence>
<dbReference type="SUPFAM" id="SSF53850">
    <property type="entry name" value="Periplasmic binding protein-like II"/>
    <property type="match status" value="1"/>
</dbReference>
<dbReference type="Gene3D" id="3.40.190.10">
    <property type="entry name" value="Periplasmic binding protein-like II"/>
    <property type="match status" value="1"/>
</dbReference>